<keyword evidence="1" id="KW-1133">Transmembrane helix</keyword>
<comment type="caution">
    <text evidence="2">The sequence shown here is derived from an EMBL/GenBank/DDBJ whole genome shotgun (WGS) entry which is preliminary data.</text>
</comment>
<organism evidence="2 3">
    <name type="scientific">Ananas comosus</name>
    <name type="common">Pineapple</name>
    <name type="synonym">Ananas ananas</name>
    <dbReference type="NCBI Taxonomy" id="4615"/>
    <lineage>
        <taxon>Eukaryota</taxon>
        <taxon>Viridiplantae</taxon>
        <taxon>Streptophyta</taxon>
        <taxon>Embryophyta</taxon>
        <taxon>Tracheophyta</taxon>
        <taxon>Spermatophyta</taxon>
        <taxon>Magnoliopsida</taxon>
        <taxon>Liliopsida</taxon>
        <taxon>Poales</taxon>
        <taxon>Bromeliaceae</taxon>
        <taxon>Bromelioideae</taxon>
        <taxon>Ananas</taxon>
    </lineage>
</organism>
<keyword evidence="1" id="KW-0812">Transmembrane</keyword>
<keyword evidence="1" id="KW-0472">Membrane</keyword>
<feature type="transmembrane region" description="Helical" evidence="1">
    <location>
        <begin position="58"/>
        <end position="87"/>
    </location>
</feature>
<accession>A0A199VCB3</accession>
<reference evidence="2 3" key="1">
    <citation type="journal article" date="2016" name="DNA Res.">
        <title>The draft genome of MD-2 pineapple using hybrid error correction of long reads.</title>
        <authorList>
            <person name="Redwan R.M."/>
            <person name="Saidin A."/>
            <person name="Kumar S.V."/>
        </authorList>
    </citation>
    <scope>NUCLEOTIDE SEQUENCE [LARGE SCALE GENOMIC DNA]</scope>
    <source>
        <strain evidence="3">cv. MD2</strain>
        <tissue evidence="2">Leaf</tissue>
    </source>
</reference>
<name>A0A199VCB3_ANACO</name>
<sequence length="140" mass="16351">MFATPPFQCPNRLNQAMMTLAPKGAFRRHITKLGLTQFWFRSWVIGFRFRTTHLQRNGMVALVLAGTYTFDVICLILSGVLVGAVAYQGWRDFVHPMLQKIRSLQAMANQLDKQQNERSLPFQYFYRFIMFCCSVDNRFV</sequence>
<dbReference type="AlphaFoldDB" id="A0A199VCB3"/>
<gene>
    <name evidence="2" type="ORF">ACMD2_15976</name>
</gene>
<evidence type="ECO:0000313" key="2">
    <source>
        <dbReference type="EMBL" id="OAY74762.1"/>
    </source>
</evidence>
<dbReference type="EMBL" id="LSRQ01002299">
    <property type="protein sequence ID" value="OAY74762.1"/>
    <property type="molecule type" value="Genomic_DNA"/>
</dbReference>
<protein>
    <submittedName>
        <fullName evidence="2">Uncharacterized protein</fullName>
    </submittedName>
</protein>
<dbReference type="Proteomes" id="UP000092600">
    <property type="component" value="Unassembled WGS sequence"/>
</dbReference>
<proteinExistence type="predicted"/>
<evidence type="ECO:0000256" key="1">
    <source>
        <dbReference type="SAM" id="Phobius"/>
    </source>
</evidence>
<evidence type="ECO:0000313" key="3">
    <source>
        <dbReference type="Proteomes" id="UP000092600"/>
    </source>
</evidence>